<evidence type="ECO:0000313" key="2">
    <source>
        <dbReference type="Proteomes" id="UP001589613"/>
    </source>
</evidence>
<evidence type="ECO:0000313" key="1">
    <source>
        <dbReference type="EMBL" id="MFB9732033.1"/>
    </source>
</evidence>
<protein>
    <submittedName>
        <fullName evidence="1">Exo-alpha-sialidase</fullName>
    </submittedName>
</protein>
<dbReference type="Gene3D" id="2.130.10.10">
    <property type="entry name" value="YVTN repeat-like/Quinoprotein amine dehydrogenase"/>
    <property type="match status" value="1"/>
</dbReference>
<reference evidence="1 2" key="1">
    <citation type="submission" date="2024-09" db="EMBL/GenBank/DDBJ databases">
        <authorList>
            <person name="Sun Q."/>
            <person name="Mori K."/>
        </authorList>
    </citation>
    <scope>NUCLEOTIDE SEQUENCE [LARGE SCALE GENOMIC DNA]</scope>
    <source>
        <strain evidence="1 2">JCM 12763</strain>
    </source>
</reference>
<organism evidence="1 2">
    <name type="scientific">Ornithinimicrobium kibberense</name>
    <dbReference type="NCBI Taxonomy" id="282060"/>
    <lineage>
        <taxon>Bacteria</taxon>
        <taxon>Bacillati</taxon>
        <taxon>Actinomycetota</taxon>
        <taxon>Actinomycetes</taxon>
        <taxon>Micrococcales</taxon>
        <taxon>Ornithinimicrobiaceae</taxon>
        <taxon>Ornithinimicrobium</taxon>
    </lineage>
</organism>
<dbReference type="SUPFAM" id="SSF110296">
    <property type="entry name" value="Oligoxyloglucan reducing end-specific cellobiohydrolase"/>
    <property type="match status" value="1"/>
</dbReference>
<comment type="caution">
    <text evidence="1">The sequence shown here is derived from an EMBL/GenBank/DDBJ whole genome shotgun (WGS) entry which is preliminary data.</text>
</comment>
<accession>A0ABV5V2K5</accession>
<sequence>WRSRDGGGSWEALRDGLPQEACFFTVLRQGMTGDRRDPAGVYFGTNTGSVFASHDEGDTWTEVARHLPTVLAVEVLEPEGR</sequence>
<dbReference type="Proteomes" id="UP001589613">
    <property type="component" value="Unassembled WGS sequence"/>
</dbReference>
<dbReference type="EMBL" id="JBHMAX010000015">
    <property type="protein sequence ID" value="MFB9732033.1"/>
    <property type="molecule type" value="Genomic_DNA"/>
</dbReference>
<name>A0ABV5V2K5_9MICO</name>
<gene>
    <name evidence="1" type="ORF">ACFFN0_08245</name>
</gene>
<proteinExistence type="predicted"/>
<feature type="non-terminal residue" evidence="1">
    <location>
        <position position="1"/>
    </location>
</feature>
<dbReference type="CDD" id="cd15482">
    <property type="entry name" value="Sialidase_non-viral"/>
    <property type="match status" value="1"/>
</dbReference>
<dbReference type="InterPro" id="IPR015943">
    <property type="entry name" value="WD40/YVTN_repeat-like_dom_sf"/>
</dbReference>
<keyword evidence="2" id="KW-1185">Reference proteome</keyword>